<keyword evidence="2 3" id="KW-0040">ANK repeat</keyword>
<evidence type="ECO:0000256" key="3">
    <source>
        <dbReference type="PROSITE-ProRule" id="PRU00023"/>
    </source>
</evidence>
<evidence type="ECO:0000313" key="4">
    <source>
        <dbReference type="EMBL" id="MBO7746860.1"/>
    </source>
</evidence>
<dbReference type="PANTHER" id="PTHR24180:SF45">
    <property type="entry name" value="POLY [ADP-RIBOSE] POLYMERASE TANKYRASE"/>
    <property type="match status" value="1"/>
</dbReference>
<dbReference type="PROSITE" id="PS50297">
    <property type="entry name" value="ANK_REP_REGION"/>
    <property type="match status" value="1"/>
</dbReference>
<dbReference type="Proteomes" id="UP000670947">
    <property type="component" value="Unassembled WGS sequence"/>
</dbReference>
<sequence>MNRFIRAVRNADLDAVRGLLREEPKWLAWSEEDGKNALHHLCGLDASGDPRKAANGLPLLKLLLGSGMDINAVHRIASGSAPCGFFPATPLWYAYTRGRNDALVSYLLAEGANPGNCQFAIAWNDDVEAAELFRRYGAEIDGGVFLAAYKWKRFAIAEWLLKHGADVDEADEAGNTALHHAVKRRDPAELLQLLLRHGADAEQANTAGVTPKALAEANNRKKALTLFAAT</sequence>
<dbReference type="PANTHER" id="PTHR24180">
    <property type="entry name" value="CYCLIN-DEPENDENT KINASE INHIBITOR 2C-RELATED"/>
    <property type="match status" value="1"/>
</dbReference>
<proteinExistence type="predicted"/>
<comment type="caution">
    <text evidence="4">The sequence shown here is derived from an EMBL/GenBank/DDBJ whole genome shotgun (WGS) entry which is preliminary data.</text>
</comment>
<dbReference type="InterPro" id="IPR002110">
    <property type="entry name" value="Ankyrin_rpt"/>
</dbReference>
<dbReference type="InterPro" id="IPR051637">
    <property type="entry name" value="Ank_repeat_dom-contain_49"/>
</dbReference>
<organism evidence="4 5">
    <name type="scientific">Paenibacillus artemisiicola</name>
    <dbReference type="NCBI Taxonomy" id="1172618"/>
    <lineage>
        <taxon>Bacteria</taxon>
        <taxon>Bacillati</taxon>
        <taxon>Bacillota</taxon>
        <taxon>Bacilli</taxon>
        <taxon>Bacillales</taxon>
        <taxon>Paenibacillaceae</taxon>
        <taxon>Paenibacillus</taxon>
    </lineage>
</organism>
<dbReference type="SUPFAM" id="SSF48403">
    <property type="entry name" value="Ankyrin repeat"/>
    <property type="match status" value="1"/>
</dbReference>
<dbReference type="RefSeq" id="WP_208849602.1">
    <property type="nucleotide sequence ID" value="NZ_JAGGDJ010000024.1"/>
</dbReference>
<dbReference type="Gene3D" id="1.25.40.20">
    <property type="entry name" value="Ankyrin repeat-containing domain"/>
    <property type="match status" value="2"/>
</dbReference>
<reference evidence="4 5" key="1">
    <citation type="submission" date="2021-03" db="EMBL/GenBank/DDBJ databases">
        <title>Paenibacillus artemisicola MWE-103 whole genome sequence.</title>
        <authorList>
            <person name="Ham Y.J."/>
        </authorList>
    </citation>
    <scope>NUCLEOTIDE SEQUENCE [LARGE SCALE GENOMIC DNA]</scope>
    <source>
        <strain evidence="4 5">MWE-103</strain>
    </source>
</reference>
<dbReference type="EMBL" id="JAGGDJ010000024">
    <property type="protein sequence ID" value="MBO7746860.1"/>
    <property type="molecule type" value="Genomic_DNA"/>
</dbReference>
<dbReference type="Pfam" id="PF13637">
    <property type="entry name" value="Ank_4"/>
    <property type="match status" value="1"/>
</dbReference>
<gene>
    <name evidence="4" type="ORF">I8J29_21825</name>
</gene>
<evidence type="ECO:0000256" key="1">
    <source>
        <dbReference type="ARBA" id="ARBA00022737"/>
    </source>
</evidence>
<dbReference type="SMART" id="SM00248">
    <property type="entry name" value="ANK"/>
    <property type="match status" value="4"/>
</dbReference>
<protein>
    <submittedName>
        <fullName evidence="4">Ankyrin repeat domain-containing protein</fullName>
    </submittedName>
</protein>
<feature type="repeat" description="ANK" evidence="3">
    <location>
        <begin position="173"/>
        <end position="206"/>
    </location>
</feature>
<keyword evidence="5" id="KW-1185">Reference proteome</keyword>
<evidence type="ECO:0000313" key="5">
    <source>
        <dbReference type="Proteomes" id="UP000670947"/>
    </source>
</evidence>
<evidence type="ECO:0000256" key="2">
    <source>
        <dbReference type="ARBA" id="ARBA00023043"/>
    </source>
</evidence>
<keyword evidence="1" id="KW-0677">Repeat</keyword>
<name>A0ABS3WFH3_9BACL</name>
<dbReference type="InterPro" id="IPR036770">
    <property type="entry name" value="Ankyrin_rpt-contain_sf"/>
</dbReference>
<dbReference type="PROSITE" id="PS50088">
    <property type="entry name" value="ANK_REPEAT"/>
    <property type="match status" value="1"/>
</dbReference>
<accession>A0ABS3WFH3</accession>